<name>M3DJF4_9ACTN</name>
<gene>
    <name evidence="3" type="ORF">SBD_1498</name>
</gene>
<accession>M3DJF4</accession>
<evidence type="ECO:0000313" key="4">
    <source>
        <dbReference type="Proteomes" id="UP000030760"/>
    </source>
</evidence>
<dbReference type="PANTHER" id="PTHR46696">
    <property type="entry name" value="P450, PUTATIVE (EUROFUNG)-RELATED"/>
    <property type="match status" value="1"/>
</dbReference>
<evidence type="ECO:0000256" key="1">
    <source>
        <dbReference type="ARBA" id="ARBA00010617"/>
    </source>
</evidence>
<dbReference type="Pfam" id="PF00067">
    <property type="entry name" value="p450"/>
    <property type="match status" value="1"/>
</dbReference>
<dbReference type="Gene3D" id="1.10.630.10">
    <property type="entry name" value="Cytochrome P450"/>
    <property type="match status" value="1"/>
</dbReference>
<dbReference type="InterPro" id="IPR036396">
    <property type="entry name" value="Cyt_P450_sf"/>
</dbReference>
<keyword evidence="2" id="KW-0349">Heme</keyword>
<keyword evidence="2" id="KW-0408">Iron</keyword>
<protein>
    <submittedName>
        <fullName evidence="3">Cytochrome P450</fullName>
    </submittedName>
</protein>
<dbReference type="InterPro" id="IPR001128">
    <property type="entry name" value="Cyt_P450"/>
</dbReference>
<dbReference type="GO" id="GO:0005506">
    <property type="term" value="F:iron ion binding"/>
    <property type="evidence" value="ECO:0007669"/>
    <property type="project" value="InterPro"/>
</dbReference>
<dbReference type="PROSITE" id="PS00086">
    <property type="entry name" value="CYTOCHROME_P450"/>
    <property type="match status" value="1"/>
</dbReference>
<dbReference type="Proteomes" id="UP000030760">
    <property type="component" value="Unassembled WGS sequence"/>
</dbReference>
<dbReference type="GO" id="GO:0020037">
    <property type="term" value="F:heme binding"/>
    <property type="evidence" value="ECO:0007669"/>
    <property type="project" value="InterPro"/>
</dbReference>
<dbReference type="GO" id="GO:0004497">
    <property type="term" value="F:monooxygenase activity"/>
    <property type="evidence" value="ECO:0007669"/>
    <property type="project" value="UniProtKB-KW"/>
</dbReference>
<proteinExistence type="inferred from homology"/>
<organism evidence="3 4">
    <name type="scientific">Streptomyces bottropensis ATCC 25435</name>
    <dbReference type="NCBI Taxonomy" id="1054862"/>
    <lineage>
        <taxon>Bacteria</taxon>
        <taxon>Bacillati</taxon>
        <taxon>Actinomycetota</taxon>
        <taxon>Actinomycetes</taxon>
        <taxon>Kitasatosporales</taxon>
        <taxon>Streptomycetaceae</taxon>
        <taxon>Streptomyces</taxon>
    </lineage>
</organism>
<dbReference type="InterPro" id="IPR017972">
    <property type="entry name" value="Cyt_P450_CS"/>
</dbReference>
<dbReference type="PRINTS" id="PR00359">
    <property type="entry name" value="BP450"/>
</dbReference>
<keyword evidence="2" id="KW-0560">Oxidoreductase</keyword>
<comment type="similarity">
    <text evidence="1 2">Belongs to the cytochrome P450 family.</text>
</comment>
<dbReference type="EMBL" id="KB405058">
    <property type="protein sequence ID" value="EMF56962.1"/>
    <property type="molecule type" value="Genomic_DNA"/>
</dbReference>
<keyword evidence="2" id="KW-0503">Monooxygenase</keyword>
<sequence length="398" mass="43950">MTMTLRHLAPYDPLDPAHNADPAARLAEARDRCPVSQPRPGVHFLTLHDDVRDVLTTHEVYSSVDNFALEGGAKTADLPAAPITMLDPPDHTALRARLRRWFAPAVIRKQEPRVRDIVTDVLDAWQPGQRAEIYHDLARQVPTRVVYAFLGLPEEDWDRLHQWADAIDDVVPIVPIDMPEFVALCRYLGEQFAAQAAAPATGDGVLDGLAHPADGQPPLTPAEAVIHAFQLIVAATDTTASLITNLLHELLADRSHWERLLADRSLIPTAIEESLRHDAPLQYVLRTATQEREISGCPVKPGDRLAASLQSANWDDRAWGADAADYSLDRPAGQATPMAFGYGIHTCLGAPLARLQSRVVLEQLLERFPELRLAPGYRREPAPGLVMVRRPARLDVVL</sequence>
<dbReference type="SUPFAM" id="SSF48264">
    <property type="entry name" value="Cytochrome P450"/>
    <property type="match status" value="1"/>
</dbReference>
<keyword evidence="2" id="KW-0479">Metal-binding</keyword>
<reference evidence="4" key="1">
    <citation type="journal article" date="2013" name="Genome Announc.">
        <title>Draft Genome Sequence of Streptomyces bottropensis ATCC 25435, a Bottromycin-Producing Actinomycete.</title>
        <authorList>
            <person name="Zhang H."/>
            <person name="Zhou W."/>
            <person name="Zhuang Y."/>
            <person name="Liang X."/>
            <person name="Liu T."/>
        </authorList>
    </citation>
    <scope>NUCLEOTIDE SEQUENCE [LARGE SCALE GENOMIC DNA]</scope>
    <source>
        <strain evidence="4">ATCC 25435</strain>
    </source>
</reference>
<dbReference type="InterPro" id="IPR002397">
    <property type="entry name" value="Cyt_P450_B"/>
</dbReference>
<dbReference type="AlphaFoldDB" id="M3DJF4"/>
<evidence type="ECO:0000313" key="3">
    <source>
        <dbReference type="EMBL" id="EMF56962.1"/>
    </source>
</evidence>
<evidence type="ECO:0000256" key="2">
    <source>
        <dbReference type="RuleBase" id="RU000461"/>
    </source>
</evidence>
<dbReference type="PANTHER" id="PTHR46696:SF1">
    <property type="entry name" value="CYTOCHROME P450 YJIB-RELATED"/>
    <property type="match status" value="1"/>
</dbReference>
<dbReference type="GO" id="GO:0016705">
    <property type="term" value="F:oxidoreductase activity, acting on paired donors, with incorporation or reduction of molecular oxygen"/>
    <property type="evidence" value="ECO:0007669"/>
    <property type="project" value="InterPro"/>
</dbReference>